<sequence>MQFNSDLNLTSKINYKSKEKSKDIVNFSSLFNQVALKNFTKIDMDILFFIVKKVYNKSKKLVRFEIDELTDLIDSKRTRFKNKNRLLENIESFCEKLQTSFIKNYVINGKTTDLYRITLFNVSSHYENGILKFINVKITPEAVRFFNNVKEYNLVAFSLEEFSFISSKHSKNLYRIAKQIERSKSKSWVVNSFLLENIMDIKESHKAKEKLKLSRIQQFYLSPALKELNGKNYLGNPYFENKLICETIKENKVTTNNKVTHNVVAYKLSFIEADNVEE</sequence>
<evidence type="ECO:0000313" key="4">
    <source>
        <dbReference type="Proteomes" id="UP000256650"/>
    </source>
</evidence>
<evidence type="ECO:0000259" key="2">
    <source>
        <dbReference type="Pfam" id="PF01051"/>
    </source>
</evidence>
<dbReference type="InterPro" id="IPR036390">
    <property type="entry name" value="WH_DNA-bd_sf"/>
</dbReference>
<dbReference type="Gene3D" id="1.10.10.10">
    <property type="entry name" value="Winged helix-like DNA-binding domain superfamily/Winged helix DNA-binding domain"/>
    <property type="match status" value="1"/>
</dbReference>
<keyword evidence="4" id="KW-1185">Reference proteome</keyword>
<dbReference type="Pfam" id="PF01051">
    <property type="entry name" value="Rep3_N"/>
    <property type="match status" value="1"/>
</dbReference>
<feature type="domain" description="Initiator Rep protein WH1" evidence="2">
    <location>
        <begin position="28"/>
        <end position="178"/>
    </location>
</feature>
<dbReference type="InterPro" id="IPR036388">
    <property type="entry name" value="WH-like_DNA-bd_sf"/>
</dbReference>
<protein>
    <recommendedName>
        <fullName evidence="2">Initiator Rep protein WH1 domain-containing protein</fullName>
    </recommendedName>
</protein>
<comment type="similarity">
    <text evidence="1">Belongs to the initiator RepB protein family.</text>
</comment>
<name>A0A3D8IGZ4_9HELI</name>
<gene>
    <name evidence="3" type="ORF">CQA43_01765</name>
</gene>
<dbReference type="GO" id="GO:0006270">
    <property type="term" value="P:DNA replication initiation"/>
    <property type="evidence" value="ECO:0007669"/>
    <property type="project" value="InterPro"/>
</dbReference>
<evidence type="ECO:0000313" key="3">
    <source>
        <dbReference type="EMBL" id="RDU64547.1"/>
    </source>
</evidence>
<dbReference type="EMBL" id="NXLS01000001">
    <property type="protein sequence ID" value="RDU64547.1"/>
    <property type="molecule type" value="Genomic_DNA"/>
</dbReference>
<organism evidence="3 4">
    <name type="scientific">Helicobacter ganmani</name>
    <dbReference type="NCBI Taxonomy" id="60246"/>
    <lineage>
        <taxon>Bacteria</taxon>
        <taxon>Pseudomonadati</taxon>
        <taxon>Campylobacterota</taxon>
        <taxon>Epsilonproteobacteria</taxon>
        <taxon>Campylobacterales</taxon>
        <taxon>Helicobacteraceae</taxon>
        <taxon>Helicobacter</taxon>
    </lineage>
</organism>
<dbReference type="GeneID" id="82535015"/>
<dbReference type="GO" id="GO:0003887">
    <property type="term" value="F:DNA-directed DNA polymerase activity"/>
    <property type="evidence" value="ECO:0007669"/>
    <property type="project" value="InterPro"/>
</dbReference>
<dbReference type="SUPFAM" id="SSF46785">
    <property type="entry name" value="Winged helix' DNA-binding domain"/>
    <property type="match status" value="1"/>
</dbReference>
<comment type="caution">
    <text evidence="3">The sequence shown here is derived from an EMBL/GenBank/DDBJ whole genome shotgun (WGS) entry which is preliminary data.</text>
</comment>
<dbReference type="AlphaFoldDB" id="A0A3D8IGZ4"/>
<proteinExistence type="inferred from homology"/>
<dbReference type="InterPro" id="IPR000525">
    <property type="entry name" value="Initiator_Rep_WH1"/>
</dbReference>
<dbReference type="Proteomes" id="UP000256650">
    <property type="component" value="Unassembled WGS sequence"/>
</dbReference>
<dbReference type="RefSeq" id="WP_115550882.1">
    <property type="nucleotide sequence ID" value="NZ_CAPHNE010000089.1"/>
</dbReference>
<reference evidence="3 4" key="1">
    <citation type="submission" date="2018-04" db="EMBL/GenBank/DDBJ databases">
        <title>Novel Campyloabacter and Helicobacter Species and Strains.</title>
        <authorList>
            <person name="Mannion A.J."/>
            <person name="Shen Z."/>
            <person name="Fox J.G."/>
        </authorList>
    </citation>
    <scope>NUCLEOTIDE SEQUENCE [LARGE SCALE GENOMIC DNA]</scope>
    <source>
        <strain evidence="3 4">MIT 99-5101</strain>
    </source>
</reference>
<accession>A0A3D8IGZ4</accession>
<dbReference type="OrthoDB" id="5362765at2"/>
<evidence type="ECO:0000256" key="1">
    <source>
        <dbReference type="ARBA" id="ARBA00038283"/>
    </source>
</evidence>